<dbReference type="EMBL" id="AWUE01022481">
    <property type="protein sequence ID" value="OMO57864.1"/>
    <property type="molecule type" value="Genomic_DNA"/>
</dbReference>
<protein>
    <submittedName>
        <fullName evidence="1">Uncharacterized protein</fullName>
    </submittedName>
</protein>
<dbReference type="AlphaFoldDB" id="A0A1R3GID9"/>
<keyword evidence="2" id="KW-1185">Reference proteome</keyword>
<name>A0A1R3GID9_9ROSI</name>
<accession>A0A1R3GID9</accession>
<proteinExistence type="predicted"/>
<evidence type="ECO:0000313" key="2">
    <source>
        <dbReference type="Proteomes" id="UP000187203"/>
    </source>
</evidence>
<sequence length="32" mass="3490">MALCFECNILTTENAAIATSVRTTISTKIEFP</sequence>
<organism evidence="1 2">
    <name type="scientific">Corchorus olitorius</name>
    <dbReference type="NCBI Taxonomy" id="93759"/>
    <lineage>
        <taxon>Eukaryota</taxon>
        <taxon>Viridiplantae</taxon>
        <taxon>Streptophyta</taxon>
        <taxon>Embryophyta</taxon>
        <taxon>Tracheophyta</taxon>
        <taxon>Spermatophyta</taxon>
        <taxon>Magnoliopsida</taxon>
        <taxon>eudicotyledons</taxon>
        <taxon>Gunneridae</taxon>
        <taxon>Pentapetalae</taxon>
        <taxon>rosids</taxon>
        <taxon>malvids</taxon>
        <taxon>Malvales</taxon>
        <taxon>Malvaceae</taxon>
        <taxon>Grewioideae</taxon>
        <taxon>Apeibeae</taxon>
        <taxon>Corchorus</taxon>
    </lineage>
</organism>
<evidence type="ECO:0000313" key="1">
    <source>
        <dbReference type="EMBL" id="OMO57864.1"/>
    </source>
</evidence>
<dbReference type="Proteomes" id="UP000187203">
    <property type="component" value="Unassembled WGS sequence"/>
</dbReference>
<reference evidence="2" key="1">
    <citation type="submission" date="2013-09" db="EMBL/GenBank/DDBJ databases">
        <title>Corchorus olitorius genome sequencing.</title>
        <authorList>
            <person name="Alam M."/>
            <person name="Haque M.S."/>
            <person name="Islam M.S."/>
            <person name="Emdad E.M."/>
            <person name="Islam M.M."/>
            <person name="Ahmed B."/>
            <person name="Halim A."/>
            <person name="Hossen Q.M.M."/>
            <person name="Hossain M.Z."/>
            <person name="Ahmed R."/>
            <person name="Khan M.M."/>
            <person name="Islam R."/>
            <person name="Rashid M.M."/>
            <person name="Khan S.A."/>
            <person name="Rahman M.S."/>
            <person name="Alam M."/>
            <person name="Yahiya A.S."/>
            <person name="Khan M.S."/>
            <person name="Azam M.S."/>
            <person name="Haque T."/>
            <person name="Lashkar M.Z.H."/>
            <person name="Akhand A.I."/>
            <person name="Morshed G."/>
            <person name="Roy S."/>
            <person name="Uddin K.S."/>
            <person name="Rabeya T."/>
            <person name="Hossain A.S."/>
            <person name="Chowdhury A."/>
            <person name="Snigdha A.R."/>
            <person name="Mortoza M.S."/>
            <person name="Matin S.A."/>
            <person name="Hoque S.M.E."/>
            <person name="Islam M.K."/>
            <person name="Roy D.K."/>
            <person name="Haider R."/>
            <person name="Moosa M.M."/>
            <person name="Elias S.M."/>
            <person name="Hasan A.M."/>
            <person name="Jahan S."/>
            <person name="Shafiuddin M."/>
            <person name="Mahmood N."/>
            <person name="Shommy N.S."/>
        </authorList>
    </citation>
    <scope>NUCLEOTIDE SEQUENCE [LARGE SCALE GENOMIC DNA]</scope>
    <source>
        <strain evidence="2">cv. O-4</strain>
    </source>
</reference>
<comment type="caution">
    <text evidence="1">The sequence shown here is derived from an EMBL/GenBank/DDBJ whole genome shotgun (WGS) entry which is preliminary data.</text>
</comment>
<gene>
    <name evidence="1" type="ORF">COLO4_35033</name>
</gene>